<keyword evidence="1" id="KW-1133">Transmembrane helix</keyword>
<protein>
    <submittedName>
        <fullName evidence="2">Uncharacterized protein</fullName>
    </submittedName>
</protein>
<name>A0A816NN14_9BILA</name>
<evidence type="ECO:0000313" key="4">
    <source>
        <dbReference type="Proteomes" id="UP000663856"/>
    </source>
</evidence>
<organism evidence="2 4">
    <name type="scientific">Rotaria magnacalcarata</name>
    <dbReference type="NCBI Taxonomy" id="392030"/>
    <lineage>
        <taxon>Eukaryota</taxon>
        <taxon>Metazoa</taxon>
        <taxon>Spiralia</taxon>
        <taxon>Gnathifera</taxon>
        <taxon>Rotifera</taxon>
        <taxon>Eurotatoria</taxon>
        <taxon>Bdelloidea</taxon>
        <taxon>Philodinida</taxon>
        <taxon>Philodinidae</taxon>
        <taxon>Rotaria</taxon>
    </lineage>
</organism>
<proteinExistence type="predicted"/>
<keyword evidence="1" id="KW-0812">Transmembrane</keyword>
<feature type="transmembrane region" description="Helical" evidence="1">
    <location>
        <begin position="186"/>
        <end position="211"/>
    </location>
</feature>
<evidence type="ECO:0000313" key="2">
    <source>
        <dbReference type="EMBL" id="CAF2036759.1"/>
    </source>
</evidence>
<gene>
    <name evidence="3" type="ORF">OVN521_LOCUS12674</name>
    <name evidence="2" type="ORF">WKI299_LOCUS7666</name>
</gene>
<accession>A0A816NN14</accession>
<keyword evidence="1" id="KW-0472">Membrane</keyword>
<comment type="caution">
    <text evidence="2">The sequence shown here is derived from an EMBL/GenBank/DDBJ whole genome shotgun (WGS) entry which is preliminary data.</text>
</comment>
<evidence type="ECO:0000313" key="5">
    <source>
        <dbReference type="Proteomes" id="UP000663866"/>
    </source>
</evidence>
<dbReference type="EMBL" id="CAJOBG010001790">
    <property type="protein sequence ID" value="CAF3958715.1"/>
    <property type="molecule type" value="Genomic_DNA"/>
</dbReference>
<dbReference type="Proteomes" id="UP000663866">
    <property type="component" value="Unassembled WGS sequence"/>
</dbReference>
<reference evidence="2" key="1">
    <citation type="submission" date="2021-02" db="EMBL/GenBank/DDBJ databases">
        <authorList>
            <person name="Nowell W R."/>
        </authorList>
    </citation>
    <scope>NUCLEOTIDE SEQUENCE</scope>
</reference>
<dbReference type="EMBL" id="CAJNRF010002368">
    <property type="protein sequence ID" value="CAF2036759.1"/>
    <property type="molecule type" value="Genomic_DNA"/>
</dbReference>
<dbReference type="AlphaFoldDB" id="A0A816NN14"/>
<dbReference type="Proteomes" id="UP000663856">
    <property type="component" value="Unassembled WGS sequence"/>
</dbReference>
<sequence length="213" mass="24615">MSQSKRFVLAFNTYEYYRHILYFHLSCSHCAQKNYWKKRNTAQISQPVSIVSRSARQTQPLILYKPFQYPTSNNLRFIQPTTVIRPTLSPNNNLPIVQPPLVQRFVRPTIIRPLPPRLVAYKNSLNRVDPTTIETKLPARIFSSESSLSTLSTIPSNHEAIQQQQRISSSKIKNCLSSNCILNTRAIYIIVILLFIFFLIVILLLIVLIIVHH</sequence>
<keyword evidence="5" id="KW-1185">Reference proteome</keyword>
<evidence type="ECO:0000256" key="1">
    <source>
        <dbReference type="SAM" id="Phobius"/>
    </source>
</evidence>
<evidence type="ECO:0000313" key="3">
    <source>
        <dbReference type="EMBL" id="CAF3958715.1"/>
    </source>
</evidence>